<evidence type="ECO:0008006" key="4">
    <source>
        <dbReference type="Google" id="ProtNLM"/>
    </source>
</evidence>
<dbReference type="RefSeq" id="WP_155174391.1">
    <property type="nucleotide sequence ID" value="NZ_BAAAFL010000068.1"/>
</dbReference>
<comment type="caution">
    <text evidence="2">The sequence shown here is derived from an EMBL/GenBank/DDBJ whole genome shotgun (WGS) entry which is preliminary data.</text>
</comment>
<accession>A0ABW9RWJ3</accession>
<gene>
    <name evidence="2" type="ORF">E1163_20710</name>
</gene>
<feature type="transmembrane region" description="Helical" evidence="1">
    <location>
        <begin position="21"/>
        <end position="39"/>
    </location>
</feature>
<keyword evidence="1" id="KW-0812">Transmembrane</keyword>
<dbReference type="EMBL" id="SMLW01000625">
    <property type="protein sequence ID" value="MTI27390.1"/>
    <property type="molecule type" value="Genomic_DNA"/>
</dbReference>
<evidence type="ECO:0000256" key="1">
    <source>
        <dbReference type="SAM" id="Phobius"/>
    </source>
</evidence>
<keyword evidence="1" id="KW-1133">Transmembrane helix</keyword>
<keyword evidence="3" id="KW-1185">Reference proteome</keyword>
<sequence>MYPVKFELKYEPTNLKQIARWPYWFGIILLVLTFFGISIGQVLPLELYTLYLFKLAADFLFHMLTLGIIFISVGYILDKLSWRNGKVTFNDNAIEISGEKSVNIPYDTINCILMIKTSFRILQIDTTHYNVKFKFQNIRDFKVIHTLLNKRIAN</sequence>
<evidence type="ECO:0000313" key="2">
    <source>
        <dbReference type="EMBL" id="MTI27390.1"/>
    </source>
</evidence>
<feature type="transmembrane region" description="Helical" evidence="1">
    <location>
        <begin position="59"/>
        <end position="77"/>
    </location>
</feature>
<reference evidence="2 3" key="1">
    <citation type="submission" date="2019-02" db="EMBL/GenBank/DDBJ databases">
        <authorList>
            <person name="Goldberg S.R."/>
            <person name="Haltli B.A."/>
            <person name="Correa H."/>
            <person name="Russell K.G."/>
        </authorList>
    </citation>
    <scope>NUCLEOTIDE SEQUENCE [LARGE SCALE GENOMIC DNA]</scope>
    <source>
        <strain evidence="2 3">JCM 16186</strain>
    </source>
</reference>
<protein>
    <recommendedName>
        <fullName evidence="4">PH domain-containing protein</fullName>
    </recommendedName>
</protein>
<keyword evidence="1" id="KW-0472">Membrane</keyword>
<organism evidence="2 3">
    <name type="scientific">Fulvivirga kasyanovii</name>
    <dbReference type="NCBI Taxonomy" id="396812"/>
    <lineage>
        <taxon>Bacteria</taxon>
        <taxon>Pseudomonadati</taxon>
        <taxon>Bacteroidota</taxon>
        <taxon>Cytophagia</taxon>
        <taxon>Cytophagales</taxon>
        <taxon>Fulvivirgaceae</taxon>
        <taxon>Fulvivirga</taxon>
    </lineage>
</organism>
<dbReference type="Proteomes" id="UP000798808">
    <property type="component" value="Unassembled WGS sequence"/>
</dbReference>
<evidence type="ECO:0000313" key="3">
    <source>
        <dbReference type="Proteomes" id="UP000798808"/>
    </source>
</evidence>
<proteinExistence type="predicted"/>
<name>A0ABW9RWJ3_9BACT</name>